<proteinExistence type="predicted"/>
<feature type="chain" id="PRO_5036974222" evidence="1">
    <location>
        <begin position="35"/>
        <end position="933"/>
    </location>
</feature>
<dbReference type="Proteomes" id="UP000610558">
    <property type="component" value="Unassembled WGS sequence"/>
</dbReference>
<evidence type="ECO:0000256" key="1">
    <source>
        <dbReference type="SAM" id="SignalP"/>
    </source>
</evidence>
<sequence length="933" mass="103214">MKSFLRGKGLLLPRRVMIHSAIILCLSGSSGLLAQEDEASQPAIGLPPMLDLPPGELPGLGAFANEQPMSQAPKARSLTALQITEENIGDLARGGPDGVAGIGDWWLSNGELCVAISDVEHDTGIVRGGGNLVDYSHCDLRNDQWTYSNILTGLAKETAIPVRTISAKLEGDTAEIIAVGEANGLRQTVTYRLERDASNLEMEVLIERVKEGDPVRISGFFTLHTNTSMTPYTLSSYMPDASLGFQQLKIDRSNTSSLLAGLMPADWNILVGTTLFDTEASYGVQLESVELLGKNGSRQSLPTFLAVFPDYSMHGWLTRPLWFQSVKLDTFSMLQNKFMDLKRGERMLAKFRLRIGKRSDVAAITDQVYRGPILRGYSNYTNVSFSVWDPYGRPVTQARPDADGSFYIRLPRNMNRVRVDAVAPWGQRISRDISVSDERNDTGRWIFRRNGRLELPRGIPMSLYFFGMNDTPDPAFGDDLLGFSIAGELQKGQQRTNRIDLAGIESDAKQVSLPPGQYRVLVARGIEYKVKEYLLSVVGGKTSRLPIVAPVRHWYSENWRSTDLHVHSGASFDSALPIKERVRSFVAQGAEVLVASEHNRYIDQRQTVTDMGLEEQVQLITGSELTGMSRGPKAPFTIGHSNVFPVEPDEKAFAGGIVPIENRRLGEVIAAAKERDPESVFQLNHPRSVDGLDADSAFFEHLSLGRAYDPRQPLDSEANRSLLEIDPTTGARDLDFDLLEVLNGSEFDRYPFVRNDWFSLLNQGVKRVATGNSDSHGLQLIVGLPRNYVYLPGSIKPPVDEKAFVRSLKQGHSYLTTGPLLKLTLRDDKGNQFGMGDTLASDRGTLDIQVEAAPWVNVERLNIWVNGQLYRQLPVSPGDHKVVEVVVGGDAWLVVEVDGPASEIYQMLVPDMTPLALSNPIYFDADANGEWRP</sequence>
<name>A0A927GUW8_9GAMM</name>
<dbReference type="InterPro" id="IPR016195">
    <property type="entry name" value="Pol/histidinol_Pase-like"/>
</dbReference>
<keyword evidence="1" id="KW-0732">Signal</keyword>
<dbReference type="AlphaFoldDB" id="A0A927GUW8"/>
<organism evidence="2 3">
    <name type="scientific">Spongiibacter pelagi</name>
    <dbReference type="NCBI Taxonomy" id="2760804"/>
    <lineage>
        <taxon>Bacteria</taxon>
        <taxon>Pseudomonadati</taxon>
        <taxon>Pseudomonadota</taxon>
        <taxon>Gammaproteobacteria</taxon>
        <taxon>Cellvibrionales</taxon>
        <taxon>Spongiibacteraceae</taxon>
        <taxon>Spongiibacter</taxon>
    </lineage>
</organism>
<dbReference type="Gene3D" id="3.20.20.140">
    <property type="entry name" value="Metal-dependent hydrolases"/>
    <property type="match status" value="1"/>
</dbReference>
<keyword evidence="3" id="KW-1185">Reference proteome</keyword>
<dbReference type="SUPFAM" id="SSF89550">
    <property type="entry name" value="PHP domain-like"/>
    <property type="match status" value="1"/>
</dbReference>
<gene>
    <name evidence="2" type="ORF">IB286_00490</name>
</gene>
<evidence type="ECO:0000313" key="3">
    <source>
        <dbReference type="Proteomes" id="UP000610558"/>
    </source>
</evidence>
<dbReference type="RefSeq" id="WP_190761704.1">
    <property type="nucleotide sequence ID" value="NZ_JACXLD010000001.1"/>
</dbReference>
<evidence type="ECO:0000313" key="2">
    <source>
        <dbReference type="EMBL" id="MBD2857463.1"/>
    </source>
</evidence>
<dbReference type="EMBL" id="JACXLD010000001">
    <property type="protein sequence ID" value="MBD2857463.1"/>
    <property type="molecule type" value="Genomic_DNA"/>
</dbReference>
<reference evidence="2" key="1">
    <citation type="submission" date="2020-09" db="EMBL/GenBank/DDBJ databases">
        <authorList>
            <person name="Yoon J.-W."/>
        </authorList>
    </citation>
    <scope>NUCLEOTIDE SEQUENCE</scope>
    <source>
        <strain evidence="2">KMU-158</strain>
    </source>
</reference>
<accession>A0A927GUW8</accession>
<feature type="signal peptide" evidence="1">
    <location>
        <begin position="1"/>
        <end position="34"/>
    </location>
</feature>
<dbReference type="NCBIfam" id="NF038032">
    <property type="entry name" value="CehA_McbA_metalo"/>
    <property type="match status" value="1"/>
</dbReference>
<protein>
    <submittedName>
        <fullName evidence="2">CehA/McbA family metallohydrolase</fullName>
    </submittedName>
</protein>
<comment type="caution">
    <text evidence="2">The sequence shown here is derived from an EMBL/GenBank/DDBJ whole genome shotgun (WGS) entry which is preliminary data.</text>
</comment>